<proteinExistence type="predicted"/>
<dbReference type="AlphaFoldDB" id="A0A2H6KDS1"/>
<keyword evidence="3" id="KW-1185">Reference proteome</keyword>
<name>A0A2H6KDS1_9APIC</name>
<dbReference type="Proteomes" id="UP000236319">
    <property type="component" value="Unassembled WGS sequence"/>
</dbReference>
<comment type="caution">
    <text evidence="2">The sequence shown here is derived from an EMBL/GenBank/DDBJ whole genome shotgun (WGS) entry which is preliminary data.</text>
</comment>
<protein>
    <submittedName>
        <fullName evidence="2">Exostosin family isoform 1, putative</fullName>
    </submittedName>
</protein>
<evidence type="ECO:0000313" key="3">
    <source>
        <dbReference type="Proteomes" id="UP000236319"/>
    </source>
</evidence>
<feature type="region of interest" description="Disordered" evidence="1">
    <location>
        <begin position="247"/>
        <end position="287"/>
    </location>
</feature>
<sequence length="346" mass="39826">MLLSAAAAPTNEKRAAFSLNEDVRIYINGQEATFEATQTPGPPWDQYKYVLSSAYLEDNINYLRDAMEHCKCRHPLKPYLETIMKYFQHKLDEADGASHVTFDHVEMCVHYVQDLRGITHKEVPPQRHEFRLYELINTLFRSPQAPTHIRMHILNRWMFLCQRIYEMCSSMLQNLEMENTKNARQEGNGVDATPANFQDSHDIKSSNQLTSIQATKRDIGEHPSSMAANEMVATSYIQGSLGAWNPDTDGLLDDENELGENAASSSGDGLRHLNSTASGSIPEQHDDWLHSYNNSEIAEEDGDPDWDEYFESYLDRLKSLPQEYRPKHPPSRAQRVQRNIRWLRYC</sequence>
<dbReference type="EMBL" id="BDSA01000002">
    <property type="protein sequence ID" value="GBE61124.1"/>
    <property type="molecule type" value="Genomic_DNA"/>
</dbReference>
<accession>A0A2H6KDS1</accession>
<evidence type="ECO:0000313" key="2">
    <source>
        <dbReference type="EMBL" id="GBE61124.1"/>
    </source>
</evidence>
<reference evidence="2 3" key="1">
    <citation type="journal article" date="2017" name="BMC Genomics">
        <title>Whole-genome assembly of Babesia ovata and comparative genomics between closely related pathogens.</title>
        <authorList>
            <person name="Yamagishi J."/>
            <person name="Asada M."/>
            <person name="Hakimi H."/>
            <person name="Tanaka T.Q."/>
            <person name="Sugimoto C."/>
            <person name="Kawazu S."/>
        </authorList>
    </citation>
    <scope>NUCLEOTIDE SEQUENCE [LARGE SCALE GENOMIC DNA]</scope>
    <source>
        <strain evidence="2 3">Miyake</strain>
    </source>
</reference>
<organism evidence="2 3">
    <name type="scientific">Babesia ovata</name>
    <dbReference type="NCBI Taxonomy" id="189622"/>
    <lineage>
        <taxon>Eukaryota</taxon>
        <taxon>Sar</taxon>
        <taxon>Alveolata</taxon>
        <taxon>Apicomplexa</taxon>
        <taxon>Aconoidasida</taxon>
        <taxon>Piroplasmida</taxon>
        <taxon>Babesiidae</taxon>
        <taxon>Babesia</taxon>
    </lineage>
</organism>
<dbReference type="VEuPathDB" id="PiroplasmaDB:BOVATA_026170"/>
<dbReference type="RefSeq" id="XP_028867367.1">
    <property type="nucleotide sequence ID" value="XM_029011534.1"/>
</dbReference>
<feature type="region of interest" description="Disordered" evidence="1">
    <location>
        <begin position="183"/>
        <end position="208"/>
    </location>
</feature>
<dbReference type="GeneID" id="39874894"/>
<evidence type="ECO:0000256" key="1">
    <source>
        <dbReference type="SAM" id="MobiDB-lite"/>
    </source>
</evidence>
<feature type="compositionally biased region" description="Polar residues" evidence="1">
    <location>
        <begin position="262"/>
        <end position="281"/>
    </location>
</feature>
<gene>
    <name evidence="2" type="ORF">BOVATA_026170</name>
</gene>